<organism evidence="1 2">
    <name type="scientific">Rhizoctonia solani</name>
    <dbReference type="NCBI Taxonomy" id="456999"/>
    <lineage>
        <taxon>Eukaryota</taxon>
        <taxon>Fungi</taxon>
        <taxon>Dikarya</taxon>
        <taxon>Basidiomycota</taxon>
        <taxon>Agaricomycotina</taxon>
        <taxon>Agaricomycetes</taxon>
        <taxon>Cantharellales</taxon>
        <taxon>Ceratobasidiaceae</taxon>
        <taxon>Rhizoctonia</taxon>
    </lineage>
</organism>
<evidence type="ECO:0000313" key="2">
    <source>
        <dbReference type="Proteomes" id="UP000663888"/>
    </source>
</evidence>
<dbReference type="EMBL" id="CAJMWX010001662">
    <property type="protein sequence ID" value="CAE6501251.1"/>
    <property type="molecule type" value="Genomic_DNA"/>
</dbReference>
<proteinExistence type="predicted"/>
<gene>
    <name evidence="1" type="ORF">RDB_LOCUS153351</name>
</gene>
<protein>
    <submittedName>
        <fullName evidence="1">Uncharacterized protein</fullName>
    </submittedName>
</protein>
<dbReference type="Proteomes" id="UP000663888">
    <property type="component" value="Unassembled WGS sequence"/>
</dbReference>
<evidence type="ECO:0000313" key="1">
    <source>
        <dbReference type="EMBL" id="CAE6501251.1"/>
    </source>
</evidence>
<sequence>MRSNSPPVNTLDLGLTLSSSSGGSQSKARWKPPPDRARLILNIFINHTSLPLEIIHIILNYAHYYHRTHERRLGTISVNAPMFAQQFFSRSNGTLLYLRSPVLGHRPLQKIVFVIHHDISFPWAEPSPRTAESPCAWFEVARYRRSGRRHSVPPPKLRFATAHPVSSEWEEIPNTREILTFEPGRNNITLNHTNSNLVSGMQSGEKVGVLVVAGRGTSVKHIIREMVIYLFCSW</sequence>
<reference evidence="1" key="1">
    <citation type="submission" date="2021-01" db="EMBL/GenBank/DDBJ databases">
        <authorList>
            <person name="Kaushik A."/>
        </authorList>
    </citation>
    <scope>NUCLEOTIDE SEQUENCE</scope>
    <source>
        <strain evidence="1">AG4-R118</strain>
    </source>
</reference>
<comment type="caution">
    <text evidence="1">The sequence shown here is derived from an EMBL/GenBank/DDBJ whole genome shotgun (WGS) entry which is preliminary data.</text>
</comment>
<name>A0A8H3HEC7_9AGAM</name>
<accession>A0A8H3HEC7</accession>
<dbReference type="AlphaFoldDB" id="A0A8H3HEC7"/>